<gene>
    <name evidence="1" type="ORF">CCACVL1_02354</name>
</gene>
<comment type="caution">
    <text evidence="1">The sequence shown here is derived from an EMBL/GenBank/DDBJ whole genome shotgun (WGS) entry which is preliminary data.</text>
</comment>
<dbReference type="Gene3D" id="2.40.50.140">
    <property type="entry name" value="Nucleic acid-binding proteins"/>
    <property type="match status" value="1"/>
</dbReference>
<keyword evidence="2" id="KW-1185">Reference proteome</keyword>
<sequence length="176" mass="20214">MIIRRINANEMKITVWESCFKQMDDEYLLGLNPPPVLIFAATGVRTFRDTIHSQTTSATRIYSDLEIPEVALIKSRFEGEMNQAELQQSQKPQIYSPTYKIYDVVPIIEEKETHHWISVPVMIFTGMVVKQVNDYITRTSCSATKLYVNLEIDETAMVQAIYEDIQGSVRLLPPPQ</sequence>
<reference evidence="1 2" key="1">
    <citation type="submission" date="2013-09" db="EMBL/GenBank/DDBJ databases">
        <title>Corchorus capsularis genome sequencing.</title>
        <authorList>
            <person name="Alam M."/>
            <person name="Haque M.S."/>
            <person name="Islam M.S."/>
            <person name="Emdad E.M."/>
            <person name="Islam M.M."/>
            <person name="Ahmed B."/>
            <person name="Halim A."/>
            <person name="Hossen Q.M.M."/>
            <person name="Hossain M.Z."/>
            <person name="Ahmed R."/>
            <person name="Khan M.M."/>
            <person name="Islam R."/>
            <person name="Rashid M.M."/>
            <person name="Khan S.A."/>
            <person name="Rahman M.S."/>
            <person name="Alam M."/>
        </authorList>
    </citation>
    <scope>NUCLEOTIDE SEQUENCE [LARGE SCALE GENOMIC DNA]</scope>
    <source>
        <strain evidence="2">cv. CVL-1</strain>
        <tissue evidence="1">Whole seedling</tissue>
    </source>
</reference>
<evidence type="ECO:0000313" key="2">
    <source>
        <dbReference type="Proteomes" id="UP000188268"/>
    </source>
</evidence>
<dbReference type="EMBL" id="AWWV01006017">
    <property type="protein sequence ID" value="OMP03588.1"/>
    <property type="molecule type" value="Genomic_DNA"/>
</dbReference>
<dbReference type="OrthoDB" id="1931061at2759"/>
<name>A0A1R3K995_COCAP</name>
<protein>
    <submittedName>
        <fullName evidence="1">Nucleic acid-binding protein</fullName>
    </submittedName>
</protein>
<dbReference type="InterPro" id="IPR012340">
    <property type="entry name" value="NA-bd_OB-fold"/>
</dbReference>
<evidence type="ECO:0000313" key="1">
    <source>
        <dbReference type="EMBL" id="OMP03588.1"/>
    </source>
</evidence>
<organism evidence="1 2">
    <name type="scientific">Corchorus capsularis</name>
    <name type="common">Jute</name>
    <dbReference type="NCBI Taxonomy" id="210143"/>
    <lineage>
        <taxon>Eukaryota</taxon>
        <taxon>Viridiplantae</taxon>
        <taxon>Streptophyta</taxon>
        <taxon>Embryophyta</taxon>
        <taxon>Tracheophyta</taxon>
        <taxon>Spermatophyta</taxon>
        <taxon>Magnoliopsida</taxon>
        <taxon>eudicotyledons</taxon>
        <taxon>Gunneridae</taxon>
        <taxon>Pentapetalae</taxon>
        <taxon>rosids</taxon>
        <taxon>malvids</taxon>
        <taxon>Malvales</taxon>
        <taxon>Malvaceae</taxon>
        <taxon>Grewioideae</taxon>
        <taxon>Apeibeae</taxon>
        <taxon>Corchorus</taxon>
    </lineage>
</organism>
<proteinExistence type="predicted"/>
<dbReference type="Gramene" id="OMP03588">
    <property type="protein sequence ID" value="OMP03588"/>
    <property type="gene ID" value="CCACVL1_02354"/>
</dbReference>
<dbReference type="AlphaFoldDB" id="A0A1R3K995"/>
<dbReference type="Proteomes" id="UP000188268">
    <property type="component" value="Unassembled WGS sequence"/>
</dbReference>
<accession>A0A1R3K995</accession>